<dbReference type="GO" id="GO:0008757">
    <property type="term" value="F:S-adenosylmethionine-dependent methyltransferase activity"/>
    <property type="evidence" value="ECO:0007669"/>
    <property type="project" value="InterPro"/>
</dbReference>
<dbReference type="EMBL" id="LABZ01000005">
    <property type="protein sequence ID" value="KMO44912.1"/>
    <property type="molecule type" value="Genomic_DNA"/>
</dbReference>
<name>A0A0J6TG53_9HYPH</name>
<keyword evidence="3" id="KW-1185">Reference proteome</keyword>
<dbReference type="PANTHER" id="PTHR43591">
    <property type="entry name" value="METHYLTRANSFERASE"/>
    <property type="match status" value="1"/>
</dbReference>
<comment type="caution">
    <text evidence="2">The sequence shown here is derived from an EMBL/GenBank/DDBJ whole genome shotgun (WGS) entry which is preliminary data.</text>
</comment>
<dbReference type="Gene3D" id="3.40.50.150">
    <property type="entry name" value="Vaccinia Virus protein VP39"/>
    <property type="match status" value="1"/>
</dbReference>
<dbReference type="SUPFAM" id="SSF53335">
    <property type="entry name" value="S-adenosyl-L-methionine-dependent methyltransferases"/>
    <property type="match status" value="1"/>
</dbReference>
<reference evidence="2 3" key="1">
    <citation type="submission" date="2015-03" db="EMBL/GenBank/DDBJ databases">
        <title>Genome sequencing of Methylobacterium tarhaniae DSM 25844.</title>
        <authorList>
            <person name="Chaudhry V."/>
            <person name="Patil P.B."/>
        </authorList>
    </citation>
    <scope>NUCLEOTIDE SEQUENCE [LARGE SCALE GENOMIC DNA]</scope>
    <source>
        <strain evidence="2 3">DSM 25844</strain>
    </source>
</reference>
<dbReference type="RefSeq" id="WP_048448878.1">
    <property type="nucleotide sequence ID" value="NZ_LABZ01000005.1"/>
</dbReference>
<sequence length="266" mass="27912">MSDDLRKFGGAIPDLYERGMAPVIFAPAAVAVAARVAKLGPGRVLETACGTGQLTRRLAASLPAGTAITATDLSPAMLERATTGLPEGSGVALRPADAQALPFADASFDLVLCQFGVMFFPDRARAMREAARVLGSGGRFLFTTWDGRETNPYAQVAADLVVEATGETGVFGLAYGMTSLDEVRVLAQEAGFTGFRAEVVRLAAPVPDLGLFAAGLLLGNPTATLLHERGLEPETLVPELARRLRGTLGEPATARLQMLVYEAVKP</sequence>
<feature type="domain" description="Methyltransferase type 11" evidence="1">
    <location>
        <begin position="45"/>
        <end position="142"/>
    </location>
</feature>
<dbReference type="InterPro" id="IPR029063">
    <property type="entry name" value="SAM-dependent_MTases_sf"/>
</dbReference>
<accession>A0A0J6TG53</accession>
<dbReference type="AlphaFoldDB" id="A0A0J6TG53"/>
<protein>
    <recommendedName>
        <fullName evidence="1">Methyltransferase type 11 domain-containing protein</fullName>
    </recommendedName>
</protein>
<dbReference type="PATRIC" id="fig|1187852.3.peg.5272"/>
<proteinExistence type="predicted"/>
<dbReference type="Pfam" id="PF08241">
    <property type="entry name" value="Methyltransf_11"/>
    <property type="match status" value="1"/>
</dbReference>
<dbReference type="InterPro" id="IPR013216">
    <property type="entry name" value="Methyltransf_11"/>
</dbReference>
<dbReference type="OrthoDB" id="9787738at2"/>
<organism evidence="2 3">
    <name type="scientific">Methylobacterium tarhaniae</name>
    <dbReference type="NCBI Taxonomy" id="1187852"/>
    <lineage>
        <taxon>Bacteria</taxon>
        <taxon>Pseudomonadati</taxon>
        <taxon>Pseudomonadota</taxon>
        <taxon>Alphaproteobacteria</taxon>
        <taxon>Hyphomicrobiales</taxon>
        <taxon>Methylobacteriaceae</taxon>
        <taxon>Methylobacterium</taxon>
    </lineage>
</organism>
<dbReference type="CDD" id="cd02440">
    <property type="entry name" value="AdoMet_MTases"/>
    <property type="match status" value="1"/>
</dbReference>
<dbReference type="Proteomes" id="UP000036449">
    <property type="component" value="Unassembled WGS sequence"/>
</dbReference>
<evidence type="ECO:0000313" key="3">
    <source>
        <dbReference type="Proteomes" id="UP000036449"/>
    </source>
</evidence>
<gene>
    <name evidence="2" type="ORF">VQ03_00450</name>
</gene>
<evidence type="ECO:0000259" key="1">
    <source>
        <dbReference type="Pfam" id="PF08241"/>
    </source>
</evidence>
<evidence type="ECO:0000313" key="2">
    <source>
        <dbReference type="EMBL" id="KMO44912.1"/>
    </source>
</evidence>